<dbReference type="Proteomes" id="UP001301958">
    <property type="component" value="Unassembled WGS sequence"/>
</dbReference>
<keyword evidence="1" id="KW-0479">Metal-binding</keyword>
<organism evidence="7 8">
    <name type="scientific">Podospora fimiseda</name>
    <dbReference type="NCBI Taxonomy" id="252190"/>
    <lineage>
        <taxon>Eukaryota</taxon>
        <taxon>Fungi</taxon>
        <taxon>Dikarya</taxon>
        <taxon>Ascomycota</taxon>
        <taxon>Pezizomycotina</taxon>
        <taxon>Sordariomycetes</taxon>
        <taxon>Sordariomycetidae</taxon>
        <taxon>Sordariales</taxon>
        <taxon>Podosporaceae</taxon>
        <taxon>Podospora</taxon>
    </lineage>
</organism>
<accession>A0AAN7GNY7</accession>
<gene>
    <name evidence="7" type="ORF">QBC38DRAFT_45860</name>
</gene>
<evidence type="ECO:0000256" key="1">
    <source>
        <dbReference type="ARBA" id="ARBA00022723"/>
    </source>
</evidence>
<keyword evidence="3" id="KW-0862">Zinc</keyword>
<sequence>MATATLISPSAPSSYHHQQQHHTSYNNSGYSHTSIPSMISPIEPRRPTDEADQNHSQRQSLPSISEVIQGTKPGFPPPPPITQSQTLPSPFSSSGPPRPFEQLGSDKGSSPRTLHPSSTGYPRPDTLPAISDPSRPLLASRPPAPPPLNTFSGQHHSPPPPLRHDQHEVDHRQGGQVQSHQQLPGLYTETGRLPPGQLPLSGYPVSPRHSGPSLPSPYDPHRTPVYGEENGPEYMSQRLSEYKAALDEHFKTWGYQESLQLVANTCRTGFNFAEAYLNAVREQSGGSQPIPSRMPSENEVSGMINNLMLTLKKLEEIRDIVQHSRLASERASREHGRKEDEDVSMFDGMKPNYSLEVKKRRGRAAPPGRCHSCNRIDTPEWRRGPDGARTLCNACGLHYAKLERKRQMDQRSLRPKPSDHDRN</sequence>
<feature type="compositionally biased region" description="Polar residues" evidence="5">
    <location>
        <begin position="107"/>
        <end position="120"/>
    </location>
</feature>
<dbReference type="GO" id="GO:0043565">
    <property type="term" value="F:sequence-specific DNA binding"/>
    <property type="evidence" value="ECO:0007669"/>
    <property type="project" value="InterPro"/>
</dbReference>
<feature type="compositionally biased region" description="Basic and acidic residues" evidence="5">
    <location>
        <begin position="162"/>
        <end position="173"/>
    </location>
</feature>
<evidence type="ECO:0000313" key="8">
    <source>
        <dbReference type="Proteomes" id="UP001301958"/>
    </source>
</evidence>
<dbReference type="AlphaFoldDB" id="A0AAN7GNY7"/>
<dbReference type="InterPro" id="IPR051140">
    <property type="entry name" value="GATA_TF"/>
</dbReference>
<feature type="compositionally biased region" description="Polar residues" evidence="5">
    <location>
        <begin position="23"/>
        <end position="37"/>
    </location>
</feature>
<dbReference type="SUPFAM" id="SSF57716">
    <property type="entry name" value="Glucocorticoid receptor-like (DNA-binding domain)"/>
    <property type="match status" value="1"/>
</dbReference>
<name>A0AAN7GNY7_9PEZI</name>
<dbReference type="Pfam" id="PF00320">
    <property type="entry name" value="GATA"/>
    <property type="match status" value="1"/>
</dbReference>
<feature type="region of interest" description="Disordered" evidence="5">
    <location>
        <begin position="325"/>
        <end position="347"/>
    </location>
</feature>
<dbReference type="CDD" id="cd00202">
    <property type="entry name" value="ZnF_GATA"/>
    <property type="match status" value="1"/>
</dbReference>
<feature type="compositionally biased region" description="Basic and acidic residues" evidence="5">
    <location>
        <begin position="43"/>
        <end position="55"/>
    </location>
</feature>
<dbReference type="InterPro" id="IPR000679">
    <property type="entry name" value="Znf_GATA"/>
</dbReference>
<dbReference type="InterPro" id="IPR013088">
    <property type="entry name" value="Znf_NHR/GATA"/>
</dbReference>
<protein>
    <recommendedName>
        <fullName evidence="6">GATA-type domain-containing protein</fullName>
    </recommendedName>
</protein>
<dbReference type="GO" id="GO:0008270">
    <property type="term" value="F:zinc ion binding"/>
    <property type="evidence" value="ECO:0007669"/>
    <property type="project" value="UniProtKB-KW"/>
</dbReference>
<dbReference type="GO" id="GO:0006355">
    <property type="term" value="P:regulation of DNA-templated transcription"/>
    <property type="evidence" value="ECO:0007669"/>
    <property type="project" value="InterPro"/>
</dbReference>
<dbReference type="Gene3D" id="3.30.50.10">
    <property type="entry name" value="Erythroid Transcription Factor GATA-1, subunit A"/>
    <property type="match status" value="1"/>
</dbReference>
<evidence type="ECO:0000256" key="2">
    <source>
        <dbReference type="ARBA" id="ARBA00022771"/>
    </source>
</evidence>
<dbReference type="PROSITE" id="PS00344">
    <property type="entry name" value="GATA_ZN_FINGER_1"/>
    <property type="match status" value="1"/>
</dbReference>
<evidence type="ECO:0000256" key="4">
    <source>
        <dbReference type="PROSITE-ProRule" id="PRU00094"/>
    </source>
</evidence>
<evidence type="ECO:0000256" key="3">
    <source>
        <dbReference type="ARBA" id="ARBA00022833"/>
    </source>
</evidence>
<dbReference type="PANTHER" id="PTHR45658">
    <property type="entry name" value="GATA TRANSCRIPTION FACTOR"/>
    <property type="match status" value="1"/>
</dbReference>
<evidence type="ECO:0000313" key="7">
    <source>
        <dbReference type="EMBL" id="KAK4223531.1"/>
    </source>
</evidence>
<proteinExistence type="predicted"/>
<reference evidence="7" key="2">
    <citation type="submission" date="2023-05" db="EMBL/GenBank/DDBJ databases">
        <authorList>
            <consortium name="Lawrence Berkeley National Laboratory"/>
            <person name="Steindorff A."/>
            <person name="Hensen N."/>
            <person name="Bonometti L."/>
            <person name="Westerberg I."/>
            <person name="Brannstrom I.O."/>
            <person name="Guillou S."/>
            <person name="Cros-Aarteil S."/>
            <person name="Calhoun S."/>
            <person name="Haridas S."/>
            <person name="Kuo A."/>
            <person name="Mondo S."/>
            <person name="Pangilinan J."/>
            <person name="Riley R."/>
            <person name="Labutti K."/>
            <person name="Andreopoulos B."/>
            <person name="Lipzen A."/>
            <person name="Chen C."/>
            <person name="Yanf M."/>
            <person name="Daum C."/>
            <person name="Ng V."/>
            <person name="Clum A."/>
            <person name="Ohm R."/>
            <person name="Martin F."/>
            <person name="Silar P."/>
            <person name="Natvig D."/>
            <person name="Lalanne C."/>
            <person name="Gautier V."/>
            <person name="Ament-Velasquez S.L."/>
            <person name="Kruys A."/>
            <person name="Hutchinson M.I."/>
            <person name="Powell A.J."/>
            <person name="Barry K."/>
            <person name="Miller A.N."/>
            <person name="Grigoriev I.V."/>
            <person name="Debuchy R."/>
            <person name="Gladieux P."/>
            <person name="Thoren M.H."/>
            <person name="Johannesson H."/>
        </authorList>
    </citation>
    <scope>NUCLEOTIDE SEQUENCE</scope>
    <source>
        <strain evidence="7">CBS 990.96</strain>
    </source>
</reference>
<comment type="caution">
    <text evidence="7">The sequence shown here is derived from an EMBL/GenBank/DDBJ whole genome shotgun (WGS) entry which is preliminary data.</text>
</comment>
<feature type="compositionally biased region" description="Polar residues" evidence="5">
    <location>
        <begin position="1"/>
        <end position="15"/>
    </location>
</feature>
<evidence type="ECO:0000259" key="6">
    <source>
        <dbReference type="PROSITE" id="PS50114"/>
    </source>
</evidence>
<feature type="region of interest" description="Disordered" evidence="5">
    <location>
        <begin position="1"/>
        <end position="219"/>
    </location>
</feature>
<dbReference type="SMART" id="SM00401">
    <property type="entry name" value="ZnF_GATA"/>
    <property type="match status" value="1"/>
</dbReference>
<keyword evidence="2 4" id="KW-0863">Zinc-finger</keyword>
<keyword evidence="8" id="KW-1185">Reference proteome</keyword>
<dbReference type="EMBL" id="MU865423">
    <property type="protein sequence ID" value="KAK4223531.1"/>
    <property type="molecule type" value="Genomic_DNA"/>
</dbReference>
<reference evidence="7" key="1">
    <citation type="journal article" date="2023" name="Mol. Phylogenet. Evol.">
        <title>Genome-scale phylogeny and comparative genomics of the fungal order Sordariales.</title>
        <authorList>
            <person name="Hensen N."/>
            <person name="Bonometti L."/>
            <person name="Westerberg I."/>
            <person name="Brannstrom I.O."/>
            <person name="Guillou S."/>
            <person name="Cros-Aarteil S."/>
            <person name="Calhoun S."/>
            <person name="Haridas S."/>
            <person name="Kuo A."/>
            <person name="Mondo S."/>
            <person name="Pangilinan J."/>
            <person name="Riley R."/>
            <person name="LaButti K."/>
            <person name="Andreopoulos B."/>
            <person name="Lipzen A."/>
            <person name="Chen C."/>
            <person name="Yan M."/>
            <person name="Daum C."/>
            <person name="Ng V."/>
            <person name="Clum A."/>
            <person name="Steindorff A."/>
            <person name="Ohm R.A."/>
            <person name="Martin F."/>
            <person name="Silar P."/>
            <person name="Natvig D.O."/>
            <person name="Lalanne C."/>
            <person name="Gautier V."/>
            <person name="Ament-Velasquez S.L."/>
            <person name="Kruys A."/>
            <person name="Hutchinson M.I."/>
            <person name="Powell A.J."/>
            <person name="Barry K."/>
            <person name="Miller A.N."/>
            <person name="Grigoriev I.V."/>
            <person name="Debuchy R."/>
            <person name="Gladieux P."/>
            <person name="Hiltunen Thoren M."/>
            <person name="Johannesson H."/>
        </authorList>
    </citation>
    <scope>NUCLEOTIDE SEQUENCE</scope>
    <source>
        <strain evidence="7">CBS 990.96</strain>
    </source>
</reference>
<dbReference type="PROSITE" id="PS50114">
    <property type="entry name" value="GATA_ZN_FINGER_2"/>
    <property type="match status" value="1"/>
</dbReference>
<feature type="compositionally biased region" description="Basic and acidic residues" evidence="5">
    <location>
        <begin position="325"/>
        <end position="340"/>
    </location>
</feature>
<feature type="domain" description="GATA-type" evidence="6">
    <location>
        <begin position="369"/>
        <end position="422"/>
    </location>
</feature>
<feature type="compositionally biased region" description="Low complexity" evidence="5">
    <location>
        <begin position="82"/>
        <end position="95"/>
    </location>
</feature>
<evidence type="ECO:0000256" key="5">
    <source>
        <dbReference type="SAM" id="MobiDB-lite"/>
    </source>
</evidence>